<dbReference type="InterPro" id="IPR048634">
    <property type="entry name" value="SecD_SecF_C"/>
</dbReference>
<evidence type="ECO:0000256" key="1">
    <source>
        <dbReference type="ARBA" id="ARBA00004651"/>
    </source>
</evidence>
<keyword evidence="7 9" id="KW-0811">Translocation</keyword>
<dbReference type="Proteomes" id="UP000611762">
    <property type="component" value="Unassembled WGS sequence"/>
</dbReference>
<dbReference type="Gene3D" id="3.30.70.3220">
    <property type="match status" value="1"/>
</dbReference>
<dbReference type="EMBL" id="JACRSU010000002">
    <property type="protein sequence ID" value="MBC8540507.1"/>
    <property type="molecule type" value="Genomic_DNA"/>
</dbReference>
<name>A0A926DMM5_9FIRM</name>
<dbReference type="Gene3D" id="1.20.1640.10">
    <property type="entry name" value="Multidrug efflux transporter AcrB transmembrane domain"/>
    <property type="match status" value="1"/>
</dbReference>
<feature type="domain" description="Protein translocase subunit SecDF P1" evidence="11">
    <location>
        <begin position="74"/>
        <end position="131"/>
    </location>
</feature>
<dbReference type="GO" id="GO:0065002">
    <property type="term" value="P:intracellular protein transmembrane transport"/>
    <property type="evidence" value="ECO:0007669"/>
    <property type="project" value="UniProtKB-UniRule"/>
</dbReference>
<dbReference type="FunFam" id="1.20.1640.10:FF:000004">
    <property type="entry name" value="Protein translocase subunit SecD"/>
    <property type="match status" value="1"/>
</dbReference>
<dbReference type="GO" id="GO:0015450">
    <property type="term" value="F:protein-transporting ATPase activity"/>
    <property type="evidence" value="ECO:0007669"/>
    <property type="project" value="InterPro"/>
</dbReference>
<feature type="transmembrane region" description="Helical" evidence="9">
    <location>
        <begin position="285"/>
        <end position="305"/>
    </location>
</feature>
<organism evidence="13 14">
    <name type="scientific">Congzhengia minquanensis</name>
    <dbReference type="NCBI Taxonomy" id="2763657"/>
    <lineage>
        <taxon>Bacteria</taxon>
        <taxon>Bacillati</taxon>
        <taxon>Bacillota</taxon>
        <taxon>Clostridia</taxon>
        <taxon>Eubacteriales</taxon>
        <taxon>Oscillospiraceae</taxon>
        <taxon>Congzhengia</taxon>
    </lineage>
</organism>
<dbReference type="Pfam" id="PF22599">
    <property type="entry name" value="SecDF_P1_head"/>
    <property type="match status" value="1"/>
</dbReference>
<gene>
    <name evidence="9 13" type="primary">secD</name>
    <name evidence="13" type="ORF">H8698_05900</name>
</gene>
<dbReference type="GO" id="GO:0043952">
    <property type="term" value="P:protein transport by the Sec complex"/>
    <property type="evidence" value="ECO:0007669"/>
    <property type="project" value="UniProtKB-UniRule"/>
</dbReference>
<proteinExistence type="inferred from homology"/>
<evidence type="ECO:0000256" key="8">
    <source>
        <dbReference type="ARBA" id="ARBA00023136"/>
    </source>
</evidence>
<comment type="similarity">
    <text evidence="9">Belongs to the SecD/SecF family. SecD subfamily.</text>
</comment>
<keyword evidence="8 9" id="KW-0472">Membrane</keyword>
<dbReference type="NCBIfam" id="TIGR00916">
    <property type="entry name" value="2A0604s01"/>
    <property type="match status" value="1"/>
</dbReference>
<dbReference type="AlphaFoldDB" id="A0A926DMM5"/>
<keyword evidence="14" id="KW-1185">Reference proteome</keyword>
<dbReference type="HAMAP" id="MF_01463_B">
    <property type="entry name" value="SecD_B"/>
    <property type="match status" value="1"/>
</dbReference>
<evidence type="ECO:0000259" key="10">
    <source>
        <dbReference type="Pfam" id="PF02355"/>
    </source>
</evidence>
<evidence type="ECO:0000313" key="14">
    <source>
        <dbReference type="Proteomes" id="UP000611762"/>
    </source>
</evidence>
<feature type="transmembrane region" description="Helical" evidence="9">
    <location>
        <begin position="311"/>
        <end position="332"/>
    </location>
</feature>
<feature type="transmembrane region" description="Helical" evidence="9">
    <location>
        <begin position="384"/>
        <end position="408"/>
    </location>
</feature>
<feature type="transmembrane region" description="Helical" evidence="9">
    <location>
        <begin position="353"/>
        <end position="378"/>
    </location>
</feature>
<dbReference type="InterPro" id="IPR001036">
    <property type="entry name" value="Acrflvin-R"/>
</dbReference>
<comment type="function">
    <text evidence="9">Part of the Sec protein translocase complex. Interacts with the SecYEG preprotein conducting channel. SecDF uses the proton motive force (PMF) to complete protein translocation after the ATP-dependent function of SecA.</text>
</comment>
<evidence type="ECO:0000256" key="9">
    <source>
        <dbReference type="HAMAP-Rule" id="MF_01463"/>
    </source>
</evidence>
<dbReference type="GO" id="GO:0005886">
    <property type="term" value="C:plasma membrane"/>
    <property type="evidence" value="ECO:0007669"/>
    <property type="project" value="UniProtKB-SubCell"/>
</dbReference>
<feature type="transmembrane region" description="Helical" evidence="9">
    <location>
        <begin position="257"/>
        <end position="278"/>
    </location>
</feature>
<evidence type="ECO:0000256" key="5">
    <source>
        <dbReference type="ARBA" id="ARBA00022927"/>
    </source>
</evidence>
<dbReference type="InterPro" id="IPR054384">
    <property type="entry name" value="SecDF_P1_head"/>
</dbReference>
<dbReference type="PRINTS" id="PR00702">
    <property type="entry name" value="ACRIFLAVINRP"/>
</dbReference>
<dbReference type="GO" id="GO:0006605">
    <property type="term" value="P:protein targeting"/>
    <property type="evidence" value="ECO:0007669"/>
    <property type="project" value="UniProtKB-UniRule"/>
</dbReference>
<dbReference type="SUPFAM" id="SSF82866">
    <property type="entry name" value="Multidrug efflux transporter AcrB transmembrane domain"/>
    <property type="match status" value="1"/>
</dbReference>
<evidence type="ECO:0000259" key="12">
    <source>
        <dbReference type="Pfam" id="PF22599"/>
    </source>
</evidence>
<protein>
    <recommendedName>
        <fullName evidence="9">Protein translocase subunit SecD</fullName>
    </recommendedName>
</protein>
<sequence>MRKSIAKLIIALLVIITSVVVVLVGMNISVFDYDIQYPNALDEDWGIRQGLDLVGGSVITYEAQADSVTDEQMKSVENVLRNRLDSLGYSEATVSRQGDKKVRVEIPAIQDPQEAVDTLGQTAVLSFQDSDGNVVLEGSDVDSATAAYGQIDETGAAAHYVKLKLKDSGVDKFYQATSAAASKSSGSNYISIKLDETEISRPSVSSPINSSDCIISGGFTDATETGKLAALINSGNLPFSIKDVELSSIGPTLGEEALSTSLIAAGIGILLILLFMLLVYRLPGLVADIALLAYMAIVIYIMTFFRINLSLAGIAGIILSVGMAVDANVIIFERIKEELKLGKTVKTSVLSGFNRAFLAIIDSNITTIIAAVVLYIFGTGTIQGFAVTLAIGTIVSMFTAIFITKYLLMLIVDLKVRNPWWYGVKKKVKEVQ</sequence>
<evidence type="ECO:0000256" key="4">
    <source>
        <dbReference type="ARBA" id="ARBA00022692"/>
    </source>
</evidence>
<dbReference type="Pfam" id="PF21760">
    <property type="entry name" value="SecD_1st"/>
    <property type="match status" value="1"/>
</dbReference>
<keyword evidence="3 9" id="KW-1003">Cell membrane</keyword>
<dbReference type="InterPro" id="IPR005791">
    <property type="entry name" value="SecD"/>
</dbReference>
<feature type="transmembrane region" description="Helical" evidence="9">
    <location>
        <begin position="9"/>
        <end position="31"/>
    </location>
</feature>
<evidence type="ECO:0000259" key="11">
    <source>
        <dbReference type="Pfam" id="PF21760"/>
    </source>
</evidence>
<feature type="domain" description="Protein export membrane protein SecD/SecF C-terminal" evidence="10">
    <location>
        <begin position="240"/>
        <end position="411"/>
    </location>
</feature>
<evidence type="ECO:0000256" key="2">
    <source>
        <dbReference type="ARBA" id="ARBA00022448"/>
    </source>
</evidence>
<keyword evidence="2 9" id="KW-0813">Transport</keyword>
<evidence type="ECO:0000256" key="3">
    <source>
        <dbReference type="ARBA" id="ARBA00022475"/>
    </source>
</evidence>
<dbReference type="RefSeq" id="WP_249311688.1">
    <property type="nucleotide sequence ID" value="NZ_JACRSU010000002.1"/>
</dbReference>
<keyword evidence="5 9" id="KW-0653">Protein transport</keyword>
<dbReference type="InterPro" id="IPR048631">
    <property type="entry name" value="SecD_1st"/>
</dbReference>
<dbReference type="Pfam" id="PF02355">
    <property type="entry name" value="SecD_SecF_C"/>
    <property type="match status" value="1"/>
</dbReference>
<dbReference type="InterPro" id="IPR022813">
    <property type="entry name" value="SecD/SecF_arch_bac"/>
</dbReference>
<dbReference type="InterPro" id="IPR055344">
    <property type="entry name" value="SecD_SecF_C_bact"/>
</dbReference>
<dbReference type="PANTHER" id="PTHR30081:SF1">
    <property type="entry name" value="PROTEIN TRANSLOCASE SUBUNIT SECD"/>
    <property type="match status" value="1"/>
</dbReference>
<evidence type="ECO:0000256" key="6">
    <source>
        <dbReference type="ARBA" id="ARBA00022989"/>
    </source>
</evidence>
<feature type="domain" description="SecDF P1 head subdomain" evidence="12">
    <location>
        <begin position="133"/>
        <end position="238"/>
    </location>
</feature>
<dbReference type="PANTHER" id="PTHR30081">
    <property type="entry name" value="PROTEIN-EXPORT MEMBRANE PROTEIN SEC"/>
    <property type="match status" value="1"/>
</dbReference>
<keyword evidence="6 9" id="KW-1133">Transmembrane helix</keyword>
<keyword evidence="4 9" id="KW-0812">Transmembrane</keyword>
<evidence type="ECO:0000256" key="7">
    <source>
        <dbReference type="ARBA" id="ARBA00023010"/>
    </source>
</evidence>
<evidence type="ECO:0000313" key="13">
    <source>
        <dbReference type="EMBL" id="MBC8540507.1"/>
    </source>
</evidence>
<comment type="subunit">
    <text evidence="9">Forms a complex with SecF. Part of the essential Sec protein translocation apparatus which comprises SecA, SecYEG and auxiliary proteins SecDF. Other proteins may also be involved.</text>
</comment>
<reference evidence="13" key="1">
    <citation type="submission" date="2020-08" db="EMBL/GenBank/DDBJ databases">
        <title>Genome public.</title>
        <authorList>
            <person name="Liu C."/>
            <person name="Sun Q."/>
        </authorList>
    </citation>
    <scope>NUCLEOTIDE SEQUENCE</scope>
    <source>
        <strain evidence="13">H8</strain>
    </source>
</reference>
<comment type="subcellular location">
    <subcellularLocation>
        <location evidence="1 9">Cell membrane</location>
        <topology evidence="1 9">Multi-pass membrane protein</topology>
    </subcellularLocation>
</comment>
<comment type="caution">
    <text evidence="13">The sequence shown here is derived from an EMBL/GenBank/DDBJ whole genome shotgun (WGS) entry which is preliminary data.</text>
</comment>
<dbReference type="NCBIfam" id="TIGR01129">
    <property type="entry name" value="secD"/>
    <property type="match status" value="1"/>
</dbReference>
<accession>A0A926DMM5</accession>